<dbReference type="VEuPathDB" id="CryptoDB:Cvel_10477"/>
<evidence type="ECO:0000256" key="1">
    <source>
        <dbReference type="SAM" id="MobiDB-lite"/>
    </source>
</evidence>
<feature type="region of interest" description="Disordered" evidence="1">
    <location>
        <begin position="279"/>
        <end position="298"/>
    </location>
</feature>
<feature type="compositionally biased region" description="Basic and acidic residues" evidence="1">
    <location>
        <begin position="1"/>
        <end position="13"/>
    </location>
</feature>
<proteinExistence type="predicted"/>
<reference evidence="2" key="1">
    <citation type="submission" date="2014-11" db="EMBL/GenBank/DDBJ databases">
        <authorList>
            <person name="Otto D Thomas"/>
            <person name="Naeem Raeece"/>
        </authorList>
    </citation>
    <scope>NUCLEOTIDE SEQUENCE</scope>
</reference>
<sequence>MLEKDEKSKKDTTENTQQREIPWKDGAKQLLERCLNHAFEYGAKVSNAYGVADALVVTLHPHMRAQQTLWEKEMRAYSNEYETEDQTIPLLSFNDQTGQADWPKGSLRRGGSHTWLGYITVRSNEELQAVNTPQEITFPSKAMDSAPLSDADFPMKVGWDYAHCYHYTGFKNTLISGTDSRSISNIKHVTFQMAFLDLQQALASQHACQLAADDGIPMDESKGVQWEVFDRFKARFEQVAAGQYEGENELRAAATPVVKELLADLRAAVQQKAVSYKAEMELEGESGGDSEALDTEEA</sequence>
<feature type="region of interest" description="Disordered" evidence="1">
    <location>
        <begin position="1"/>
        <end position="23"/>
    </location>
</feature>
<dbReference type="AlphaFoldDB" id="A0A0G4I2W3"/>
<accession>A0A0G4I2W3</accession>
<dbReference type="EMBL" id="CDMZ01004886">
    <property type="protein sequence ID" value="CEM51232.1"/>
    <property type="molecule type" value="Genomic_DNA"/>
</dbReference>
<organism evidence="2">
    <name type="scientific">Chromera velia CCMP2878</name>
    <dbReference type="NCBI Taxonomy" id="1169474"/>
    <lineage>
        <taxon>Eukaryota</taxon>
        <taxon>Sar</taxon>
        <taxon>Alveolata</taxon>
        <taxon>Colpodellida</taxon>
        <taxon>Chromeraceae</taxon>
        <taxon>Chromera</taxon>
    </lineage>
</organism>
<gene>
    <name evidence="2" type="ORF">Cvel_10477</name>
</gene>
<feature type="compositionally biased region" description="Acidic residues" evidence="1">
    <location>
        <begin position="281"/>
        <end position="298"/>
    </location>
</feature>
<name>A0A0G4I2W3_9ALVE</name>
<protein>
    <submittedName>
        <fullName evidence="2">Uncharacterized protein</fullName>
    </submittedName>
</protein>
<evidence type="ECO:0000313" key="2">
    <source>
        <dbReference type="EMBL" id="CEM51232.1"/>
    </source>
</evidence>